<dbReference type="Gene3D" id="3.60.10.10">
    <property type="entry name" value="Endonuclease/exonuclease/phosphatase"/>
    <property type="match status" value="1"/>
</dbReference>
<dbReference type="Pfam" id="PF03372">
    <property type="entry name" value="Exo_endo_phos"/>
    <property type="match status" value="1"/>
</dbReference>
<dbReference type="SUPFAM" id="SSF56219">
    <property type="entry name" value="DNase I-like"/>
    <property type="match status" value="1"/>
</dbReference>
<dbReference type="RefSeq" id="WP_101497098.1">
    <property type="nucleotide sequence ID" value="NZ_LNJZ01000008.1"/>
</dbReference>
<comment type="similarity">
    <text evidence="1">Belongs to the DNA repair enzymes AP/ExoA family.</text>
</comment>
<dbReference type="InterPro" id="IPR005135">
    <property type="entry name" value="Endo/exonuclease/phosphatase"/>
</dbReference>
<organism evidence="8 9">
    <name type="scientific">Thiopseudomonas denitrificans</name>
    <dbReference type="NCBI Taxonomy" id="1501432"/>
    <lineage>
        <taxon>Bacteria</taxon>
        <taxon>Pseudomonadati</taxon>
        <taxon>Pseudomonadota</taxon>
        <taxon>Gammaproteobacteria</taxon>
        <taxon>Pseudomonadales</taxon>
        <taxon>Pseudomonadaceae</taxon>
        <taxon>Thiopseudomonas</taxon>
    </lineage>
</organism>
<evidence type="ECO:0000313" key="9">
    <source>
        <dbReference type="Proteomes" id="UP000294575"/>
    </source>
</evidence>
<keyword evidence="5" id="KW-0464">Manganese</keyword>
<protein>
    <submittedName>
        <fullName evidence="8">Exodeoxyribonuclease-3</fullName>
    </submittedName>
</protein>
<reference evidence="8 9" key="1">
    <citation type="submission" date="2019-03" db="EMBL/GenBank/DDBJ databases">
        <title>Genomic Encyclopedia of Type Strains, Phase IV (KMG-IV): sequencing the most valuable type-strain genomes for metagenomic binning, comparative biology and taxonomic classification.</title>
        <authorList>
            <person name="Goeker M."/>
        </authorList>
    </citation>
    <scope>NUCLEOTIDE SEQUENCE [LARGE SCALE GENOMIC DNA]</scope>
    <source>
        <strain evidence="8 9">DSM 28679</strain>
    </source>
</reference>
<dbReference type="InterPro" id="IPR004808">
    <property type="entry name" value="AP_endonuc_1"/>
</dbReference>
<evidence type="ECO:0000313" key="8">
    <source>
        <dbReference type="EMBL" id="TDQ37016.1"/>
    </source>
</evidence>
<feature type="site" description="Interaction with DNA substrate" evidence="6">
    <location>
        <position position="246"/>
    </location>
</feature>
<feature type="domain" description="Endonuclease/exonuclease/phosphatase" evidence="7">
    <location>
        <begin position="5"/>
        <end position="232"/>
    </location>
</feature>
<comment type="cofactor">
    <cofactor evidence="5">
        <name>Mg(2+)</name>
        <dbReference type="ChEBI" id="CHEBI:18420"/>
    </cofactor>
    <cofactor evidence="5">
        <name>Mn(2+)</name>
        <dbReference type="ChEBI" id="CHEBI:29035"/>
    </cofactor>
    <text evidence="5">Probably binds two magnesium or manganese ions per subunit.</text>
</comment>
<dbReference type="GO" id="GO:0008311">
    <property type="term" value="F:double-stranded DNA 3'-5' DNA exonuclease activity"/>
    <property type="evidence" value="ECO:0007669"/>
    <property type="project" value="InterPro"/>
</dbReference>
<proteinExistence type="inferred from homology"/>
<gene>
    <name evidence="8" type="ORF">DFQ45_10915</name>
</gene>
<dbReference type="OrthoDB" id="9803914at2"/>
<comment type="caution">
    <text evidence="8">The sequence shown here is derived from an EMBL/GenBank/DDBJ whole genome shotgun (WGS) entry which is preliminary data.</text>
</comment>
<keyword evidence="9" id="KW-1185">Reference proteome</keyword>
<dbReference type="InterPro" id="IPR036691">
    <property type="entry name" value="Endo/exonu/phosph_ase_sf"/>
</dbReference>
<keyword evidence="2 5" id="KW-0479">Metal-binding</keyword>
<dbReference type="AlphaFoldDB" id="A0A4R6TV11"/>
<dbReference type="EMBL" id="SNYK01000009">
    <property type="protein sequence ID" value="TDQ37016.1"/>
    <property type="molecule type" value="Genomic_DNA"/>
</dbReference>
<dbReference type="InterPro" id="IPR037493">
    <property type="entry name" value="ExoIII-like"/>
</dbReference>
<keyword evidence="4 5" id="KW-0460">Magnesium</keyword>
<keyword evidence="3" id="KW-0378">Hydrolase</keyword>
<evidence type="ECO:0000256" key="2">
    <source>
        <dbReference type="ARBA" id="ARBA00022723"/>
    </source>
</evidence>
<dbReference type="PANTHER" id="PTHR43250:SF2">
    <property type="entry name" value="EXODEOXYRIBONUCLEASE III"/>
    <property type="match status" value="1"/>
</dbReference>
<evidence type="ECO:0000259" key="7">
    <source>
        <dbReference type="Pfam" id="PF03372"/>
    </source>
</evidence>
<dbReference type="GO" id="GO:0046872">
    <property type="term" value="F:metal ion binding"/>
    <property type="evidence" value="ECO:0007669"/>
    <property type="project" value="UniProtKB-KW"/>
</dbReference>
<sequence>MRIISINVNGLHNAVACGLHDWLGQQDADVICLQDTRIDAAEIEHPELQLPGYQAFASSGEQPEQGGVALYTRVQPRAIITTLGFESADRFGRYIQADFDKISIGSLLFPNGRADDQQLNEKFRFMEDLGRYLDKQRRKRRDYIYCSSAFIAHQKFDVKHWRDCQQTPGFLPAERAWLDELVHDMGYIDALREVSREGDQFSWWPDSEQAEMLNLGWRFDYQLLTPGLKRTVRNARLFRQPRFSEHAPLQVDYDWTLSF</sequence>
<dbReference type="PROSITE" id="PS51435">
    <property type="entry name" value="AP_NUCLEASE_F1_4"/>
    <property type="match status" value="1"/>
</dbReference>
<dbReference type="NCBIfam" id="TIGR00633">
    <property type="entry name" value="xth"/>
    <property type="match status" value="1"/>
</dbReference>
<dbReference type="PANTHER" id="PTHR43250">
    <property type="entry name" value="EXODEOXYRIBONUCLEASE III"/>
    <property type="match status" value="1"/>
</dbReference>
<dbReference type="GO" id="GO:0006281">
    <property type="term" value="P:DNA repair"/>
    <property type="evidence" value="ECO:0007669"/>
    <property type="project" value="InterPro"/>
</dbReference>
<accession>A0A4R6TV11</accession>
<evidence type="ECO:0000256" key="3">
    <source>
        <dbReference type="ARBA" id="ARBA00022801"/>
    </source>
</evidence>
<feature type="site" description="Important for catalytic activity" evidence="6">
    <location>
        <position position="220"/>
    </location>
</feature>
<dbReference type="CDD" id="cd10281">
    <property type="entry name" value="Nape_like_AP-endo"/>
    <property type="match status" value="1"/>
</dbReference>
<evidence type="ECO:0000256" key="4">
    <source>
        <dbReference type="ARBA" id="ARBA00022842"/>
    </source>
</evidence>
<evidence type="ECO:0000256" key="1">
    <source>
        <dbReference type="ARBA" id="ARBA00007092"/>
    </source>
</evidence>
<name>A0A4R6TV11_9GAMM</name>
<dbReference type="Proteomes" id="UP000294575">
    <property type="component" value="Unassembled WGS sequence"/>
</dbReference>
<feature type="binding site" evidence="5">
    <location>
        <position position="246"/>
    </location>
    <ligand>
        <name>Mg(2+)</name>
        <dbReference type="ChEBI" id="CHEBI:18420"/>
        <label>1</label>
    </ligand>
</feature>
<evidence type="ECO:0000256" key="6">
    <source>
        <dbReference type="PIRSR" id="PIRSR604808-3"/>
    </source>
</evidence>
<evidence type="ECO:0000256" key="5">
    <source>
        <dbReference type="PIRSR" id="PIRSR604808-2"/>
    </source>
</evidence>
<feature type="binding site" evidence="5">
    <location>
        <position position="7"/>
    </location>
    <ligand>
        <name>Mg(2+)</name>
        <dbReference type="ChEBI" id="CHEBI:18420"/>
        <label>1</label>
    </ligand>
</feature>